<keyword evidence="4" id="KW-0808">Transferase</keyword>
<proteinExistence type="inferred from homology"/>
<dbReference type="InterPro" id="IPR051910">
    <property type="entry name" value="ComF/GntX_DNA_util-trans"/>
</dbReference>
<accession>A0ABT7T2W8</accession>
<evidence type="ECO:0000256" key="1">
    <source>
        <dbReference type="ARBA" id="ARBA00008007"/>
    </source>
</evidence>
<dbReference type="RefSeq" id="WP_289457533.1">
    <property type="nucleotide sequence ID" value="NZ_JAUCML010000001.1"/>
</dbReference>
<gene>
    <name evidence="4" type="ORF">QUG92_02315</name>
</gene>
<protein>
    <submittedName>
        <fullName evidence="4">Phosphoribosyltransferase family protein</fullName>
    </submittedName>
</protein>
<feature type="compositionally biased region" description="Low complexity" evidence="2">
    <location>
        <begin position="176"/>
        <end position="191"/>
    </location>
</feature>
<organism evidence="4 5">
    <name type="scientific">Curtobacterium citri</name>
    <dbReference type="NCBI Taxonomy" id="3055139"/>
    <lineage>
        <taxon>Bacteria</taxon>
        <taxon>Bacillati</taxon>
        <taxon>Actinomycetota</taxon>
        <taxon>Actinomycetes</taxon>
        <taxon>Micrococcales</taxon>
        <taxon>Microbacteriaceae</taxon>
        <taxon>Curtobacterium</taxon>
    </lineage>
</organism>
<sequence>MHPTSSPVRRHRSPAGSSRPWWDAVLAVLGLVLPVTCVCCGAPDRACCASCRAGIDARPRRRRLVAGVRLDAAFAYEGPVRVLVLELKLRGRVDLAPVLAPRFGALVAAALADAPGALLVRVPPSRAGARRRGFDPVDLLLRRSRARVPARARSLTRRRTPRPRRPVGNGAGTVGPAGIVGPAGTAGTAGAHGQKGRSALERVEATVGTLRAHGVAGHDVVVVDDVVTTGVTMAEAVRAVRAAGGRVVRCVALAEVPE</sequence>
<comment type="similarity">
    <text evidence="1">Belongs to the ComF/GntX family.</text>
</comment>
<reference evidence="4 5" key="1">
    <citation type="submission" date="2023-06" db="EMBL/GenBank/DDBJ databases">
        <authorList>
            <person name="Feng G."/>
            <person name="Li J."/>
            <person name="Zhu H."/>
        </authorList>
    </citation>
    <scope>NUCLEOTIDE SEQUENCE [LARGE SCALE GENOMIC DNA]</scope>
    <source>
        <strain evidence="4 5">RHCKG23</strain>
    </source>
</reference>
<dbReference type="Gene3D" id="3.40.50.2020">
    <property type="match status" value="1"/>
</dbReference>
<dbReference type="GO" id="GO:0016757">
    <property type="term" value="F:glycosyltransferase activity"/>
    <property type="evidence" value="ECO:0007669"/>
    <property type="project" value="UniProtKB-KW"/>
</dbReference>
<dbReference type="EMBL" id="JAUCML010000001">
    <property type="protein sequence ID" value="MDM7883929.1"/>
    <property type="molecule type" value="Genomic_DNA"/>
</dbReference>
<dbReference type="InterPro" id="IPR029057">
    <property type="entry name" value="PRTase-like"/>
</dbReference>
<evidence type="ECO:0000256" key="2">
    <source>
        <dbReference type="SAM" id="MobiDB-lite"/>
    </source>
</evidence>
<comment type="caution">
    <text evidence="4">The sequence shown here is derived from an EMBL/GenBank/DDBJ whole genome shotgun (WGS) entry which is preliminary data.</text>
</comment>
<feature type="compositionally biased region" description="Basic residues" evidence="2">
    <location>
        <begin position="150"/>
        <end position="165"/>
    </location>
</feature>
<dbReference type="InterPro" id="IPR000836">
    <property type="entry name" value="PRTase_dom"/>
</dbReference>
<dbReference type="PANTHER" id="PTHR47505">
    <property type="entry name" value="DNA UTILIZATION PROTEIN YHGH"/>
    <property type="match status" value="1"/>
</dbReference>
<keyword evidence="5" id="KW-1185">Reference proteome</keyword>
<evidence type="ECO:0000313" key="5">
    <source>
        <dbReference type="Proteomes" id="UP001237823"/>
    </source>
</evidence>
<dbReference type="PANTHER" id="PTHR47505:SF1">
    <property type="entry name" value="DNA UTILIZATION PROTEIN YHGH"/>
    <property type="match status" value="1"/>
</dbReference>
<name>A0ABT7T2W8_9MICO</name>
<feature type="region of interest" description="Disordered" evidence="2">
    <location>
        <begin position="150"/>
        <end position="198"/>
    </location>
</feature>
<evidence type="ECO:0000313" key="4">
    <source>
        <dbReference type="EMBL" id="MDM7883929.1"/>
    </source>
</evidence>
<dbReference type="Proteomes" id="UP001237823">
    <property type="component" value="Unassembled WGS sequence"/>
</dbReference>
<dbReference type="SUPFAM" id="SSF53271">
    <property type="entry name" value="PRTase-like"/>
    <property type="match status" value="1"/>
</dbReference>
<evidence type="ECO:0000259" key="3">
    <source>
        <dbReference type="Pfam" id="PF00156"/>
    </source>
</evidence>
<keyword evidence="4" id="KW-0328">Glycosyltransferase</keyword>
<feature type="domain" description="Phosphoribosyltransferase" evidence="3">
    <location>
        <begin position="210"/>
        <end position="257"/>
    </location>
</feature>
<dbReference type="Pfam" id="PF00156">
    <property type="entry name" value="Pribosyltran"/>
    <property type="match status" value="1"/>
</dbReference>